<dbReference type="EMBL" id="LVVM01006038">
    <property type="protein sequence ID" value="OJA09043.1"/>
    <property type="molecule type" value="Genomic_DNA"/>
</dbReference>
<proteinExistence type="predicted"/>
<keyword evidence="2" id="KW-1185">Reference proteome</keyword>
<dbReference type="AlphaFoldDB" id="A0A1J8PMK6"/>
<evidence type="ECO:0000313" key="1">
    <source>
        <dbReference type="EMBL" id="OJA09043.1"/>
    </source>
</evidence>
<organism evidence="1 2">
    <name type="scientific">Rhizopogon vesiculosus</name>
    <dbReference type="NCBI Taxonomy" id="180088"/>
    <lineage>
        <taxon>Eukaryota</taxon>
        <taxon>Fungi</taxon>
        <taxon>Dikarya</taxon>
        <taxon>Basidiomycota</taxon>
        <taxon>Agaricomycotina</taxon>
        <taxon>Agaricomycetes</taxon>
        <taxon>Agaricomycetidae</taxon>
        <taxon>Boletales</taxon>
        <taxon>Suillineae</taxon>
        <taxon>Rhizopogonaceae</taxon>
        <taxon>Rhizopogon</taxon>
    </lineage>
</organism>
<comment type="caution">
    <text evidence="1">The sequence shown here is derived from an EMBL/GenBank/DDBJ whole genome shotgun (WGS) entry which is preliminary data.</text>
</comment>
<reference evidence="1 2" key="1">
    <citation type="submission" date="2016-03" db="EMBL/GenBank/DDBJ databases">
        <title>Comparative genomics of the ectomycorrhizal sister species Rhizopogon vinicolor and Rhizopogon vesiculosus (Basidiomycota: Boletales) reveals a divergence of the mating type B locus.</title>
        <authorList>
            <person name="Mujic A.B."/>
            <person name="Kuo A."/>
            <person name="Tritt A."/>
            <person name="Lipzen A."/>
            <person name="Chen C."/>
            <person name="Johnson J."/>
            <person name="Sharma A."/>
            <person name="Barry K."/>
            <person name="Grigoriev I.V."/>
            <person name="Spatafora J.W."/>
        </authorList>
    </citation>
    <scope>NUCLEOTIDE SEQUENCE [LARGE SCALE GENOMIC DNA]</scope>
    <source>
        <strain evidence="1 2">AM-OR11-056</strain>
    </source>
</reference>
<gene>
    <name evidence="1" type="ORF">AZE42_13312</name>
</gene>
<evidence type="ECO:0000313" key="2">
    <source>
        <dbReference type="Proteomes" id="UP000183567"/>
    </source>
</evidence>
<sequence length="29" mass="3072">MISPNAGSLGDALSIVVDAYQPNFKTYCP</sequence>
<accession>A0A1J8PMK6</accession>
<protein>
    <submittedName>
        <fullName evidence="1">Uncharacterized protein</fullName>
    </submittedName>
</protein>
<dbReference type="Proteomes" id="UP000183567">
    <property type="component" value="Unassembled WGS sequence"/>
</dbReference>
<name>A0A1J8PMK6_9AGAM</name>